<dbReference type="Pfam" id="PF05958">
    <property type="entry name" value="tRNA_U5-meth_tr"/>
    <property type="match status" value="1"/>
</dbReference>
<dbReference type="EMBL" id="FXTU01000002">
    <property type="protein sequence ID" value="SMP15039.1"/>
    <property type="molecule type" value="Genomic_DNA"/>
</dbReference>
<organism evidence="9 10">
    <name type="scientific">Laceyella tengchongensis</name>
    <dbReference type="NCBI Taxonomy" id="574699"/>
    <lineage>
        <taxon>Bacteria</taxon>
        <taxon>Bacillati</taxon>
        <taxon>Bacillota</taxon>
        <taxon>Bacilli</taxon>
        <taxon>Bacillales</taxon>
        <taxon>Thermoactinomycetaceae</taxon>
        <taxon>Laceyella</taxon>
    </lineage>
</organism>
<dbReference type="FunFam" id="2.40.50.1070:FF:000003">
    <property type="entry name" value="23S rRNA (Uracil-5-)-methyltransferase RumA"/>
    <property type="match status" value="1"/>
</dbReference>
<dbReference type="PROSITE" id="PS01231">
    <property type="entry name" value="TRMA_2"/>
    <property type="match status" value="1"/>
</dbReference>
<dbReference type="InterPro" id="IPR010280">
    <property type="entry name" value="U5_MeTrfase_fam"/>
</dbReference>
<keyword evidence="1" id="KW-0479">Metal-binding</keyword>
<evidence type="ECO:0000256" key="6">
    <source>
        <dbReference type="PROSITE-ProRule" id="PRU01024"/>
    </source>
</evidence>
<dbReference type="GO" id="GO:0070475">
    <property type="term" value="P:rRNA base methylation"/>
    <property type="evidence" value="ECO:0007669"/>
    <property type="project" value="TreeGrafter"/>
</dbReference>
<dbReference type="Gene3D" id="2.40.50.140">
    <property type="entry name" value="Nucleic acid-binding proteins"/>
    <property type="match status" value="1"/>
</dbReference>
<evidence type="ECO:0000256" key="4">
    <source>
        <dbReference type="ARBA" id="ARBA00022691"/>
    </source>
</evidence>
<feature type="binding site" evidence="6">
    <location>
        <position position="392"/>
    </location>
    <ligand>
        <name>S-adenosyl-L-methionine</name>
        <dbReference type="ChEBI" id="CHEBI:59789"/>
    </ligand>
</feature>
<proteinExistence type="inferred from homology"/>
<accession>A0AA46AET0</accession>
<dbReference type="FunFam" id="2.40.50.140:FF:000097">
    <property type="entry name" value="23S rRNA (uracil(1939)-C(5))-methyltransferase RlmD"/>
    <property type="match status" value="1"/>
</dbReference>
<dbReference type="PROSITE" id="PS50926">
    <property type="entry name" value="TRAM"/>
    <property type="match status" value="1"/>
</dbReference>
<keyword evidence="4 6" id="KW-0949">S-adenosyl-L-methionine</keyword>
<dbReference type="CDD" id="cd02440">
    <property type="entry name" value="AdoMet_MTases"/>
    <property type="match status" value="1"/>
</dbReference>
<dbReference type="GO" id="GO:0051539">
    <property type="term" value="F:4 iron, 4 sulfur cluster binding"/>
    <property type="evidence" value="ECO:0007669"/>
    <property type="project" value="UniProtKB-KW"/>
</dbReference>
<evidence type="ECO:0000313" key="10">
    <source>
        <dbReference type="Proteomes" id="UP001157946"/>
    </source>
</evidence>
<dbReference type="PANTHER" id="PTHR11061">
    <property type="entry name" value="RNA M5U METHYLTRANSFERASE"/>
    <property type="match status" value="1"/>
</dbReference>
<dbReference type="AlphaFoldDB" id="A0AA46AET0"/>
<dbReference type="GO" id="GO:0070041">
    <property type="term" value="F:rRNA (uridine-C5-)-methyltransferase activity"/>
    <property type="evidence" value="ECO:0007669"/>
    <property type="project" value="UniProtKB-ARBA"/>
</dbReference>
<dbReference type="Pfam" id="PF01938">
    <property type="entry name" value="TRAM"/>
    <property type="match status" value="1"/>
</dbReference>
<dbReference type="InterPro" id="IPR012340">
    <property type="entry name" value="NA-bd_OB-fold"/>
</dbReference>
<evidence type="ECO:0000256" key="1">
    <source>
        <dbReference type="ARBA" id="ARBA00022485"/>
    </source>
</evidence>
<dbReference type="SUPFAM" id="SSF53335">
    <property type="entry name" value="S-adenosyl-L-methionine-dependent methyltransferases"/>
    <property type="match status" value="1"/>
</dbReference>
<protein>
    <submittedName>
        <fullName evidence="9">23S rRNA m(5)U-1939 methyltransferase</fullName>
    </submittedName>
</protein>
<evidence type="ECO:0000259" key="8">
    <source>
        <dbReference type="PROSITE" id="PS50926"/>
    </source>
</evidence>
<dbReference type="FunFam" id="3.40.50.150:FF:000009">
    <property type="entry name" value="23S rRNA (Uracil(1939)-C(5))-methyltransferase RlmD"/>
    <property type="match status" value="1"/>
</dbReference>
<dbReference type="Gene3D" id="2.40.50.1070">
    <property type="match status" value="1"/>
</dbReference>
<dbReference type="InterPro" id="IPR030390">
    <property type="entry name" value="MeTrfase_TrmA_AS"/>
</dbReference>
<dbReference type="PROSITE" id="PS51687">
    <property type="entry name" value="SAM_MT_RNA_M5U"/>
    <property type="match status" value="1"/>
</dbReference>
<dbReference type="SUPFAM" id="SSF50249">
    <property type="entry name" value="Nucleic acid-binding proteins"/>
    <property type="match status" value="1"/>
</dbReference>
<comment type="caution">
    <text evidence="9">The sequence shown here is derived from an EMBL/GenBank/DDBJ whole genome shotgun (WGS) entry which is preliminary data.</text>
</comment>
<reference evidence="9" key="1">
    <citation type="submission" date="2017-05" db="EMBL/GenBank/DDBJ databases">
        <authorList>
            <person name="Varghese N."/>
            <person name="Submissions S."/>
        </authorList>
    </citation>
    <scope>NUCLEOTIDE SEQUENCE</scope>
    <source>
        <strain evidence="9">DSM 45262</strain>
    </source>
</reference>
<dbReference type="InterPro" id="IPR030391">
    <property type="entry name" value="MeTrfase_TrmA_CS"/>
</dbReference>
<evidence type="ECO:0000256" key="7">
    <source>
        <dbReference type="PROSITE-ProRule" id="PRU10015"/>
    </source>
</evidence>
<feature type="binding site" evidence="6">
    <location>
        <position position="344"/>
    </location>
    <ligand>
        <name>S-adenosyl-L-methionine</name>
        <dbReference type="ChEBI" id="CHEBI:59789"/>
    </ligand>
</feature>
<dbReference type="InterPro" id="IPR029063">
    <property type="entry name" value="SAM-dependent_MTases_sf"/>
</dbReference>
<feature type="active site" description="Nucleophile" evidence="6">
    <location>
        <position position="419"/>
    </location>
</feature>
<keyword evidence="1" id="KW-0408">Iron</keyword>
<feature type="binding site" evidence="6">
    <location>
        <position position="323"/>
    </location>
    <ligand>
        <name>S-adenosyl-L-methionine</name>
        <dbReference type="ChEBI" id="CHEBI:59789"/>
    </ligand>
</feature>
<feature type="binding site" evidence="6">
    <location>
        <position position="294"/>
    </location>
    <ligand>
        <name>S-adenosyl-L-methionine</name>
        <dbReference type="ChEBI" id="CHEBI:59789"/>
    </ligand>
</feature>
<keyword evidence="10" id="KW-1185">Reference proteome</keyword>
<gene>
    <name evidence="9" type="ORF">SAMN06265361_102662</name>
</gene>
<dbReference type="Gene3D" id="3.40.50.150">
    <property type="entry name" value="Vaccinia Virus protein VP39"/>
    <property type="match status" value="1"/>
</dbReference>
<dbReference type="Proteomes" id="UP001157946">
    <property type="component" value="Unassembled WGS sequence"/>
</dbReference>
<keyword evidence="3 6" id="KW-0808">Transferase</keyword>
<keyword evidence="5" id="KW-0411">Iron-sulfur</keyword>
<dbReference type="PROSITE" id="PS01230">
    <property type="entry name" value="TRMA_1"/>
    <property type="match status" value="1"/>
</dbReference>
<evidence type="ECO:0000256" key="3">
    <source>
        <dbReference type="ARBA" id="ARBA00022679"/>
    </source>
</evidence>
<dbReference type="InterPro" id="IPR002792">
    <property type="entry name" value="TRAM_dom"/>
</dbReference>
<name>A0AA46AET0_9BACL</name>
<feature type="active site" evidence="7">
    <location>
        <position position="419"/>
    </location>
</feature>
<dbReference type="PANTHER" id="PTHR11061:SF45">
    <property type="match status" value="1"/>
</dbReference>
<evidence type="ECO:0000313" key="9">
    <source>
        <dbReference type="EMBL" id="SMP15039.1"/>
    </source>
</evidence>
<keyword evidence="2 6" id="KW-0489">Methyltransferase</keyword>
<evidence type="ECO:0000256" key="5">
    <source>
        <dbReference type="ARBA" id="ARBA00023014"/>
    </source>
</evidence>
<dbReference type="RefSeq" id="WP_284724140.1">
    <property type="nucleotide sequence ID" value="NZ_FXTU01000002.1"/>
</dbReference>
<evidence type="ECO:0000256" key="2">
    <source>
        <dbReference type="ARBA" id="ARBA00022603"/>
    </source>
</evidence>
<sequence>MNKSTKQAKQIRLKRGEVIQLPIRRIGINGEGIGHYQKQVVFVEGAVPGEIVVARVVQVEPKFAKAQLLKVKKKSAYRVEPPCPVYRECGGCQLQHIDRRMQKRLKRELVAESFARYAGLRDVPISETVTMDEPWSYRNKAQFPLRRMGGQVSMGMFSAASHQLVDASACMVQHPKLNEALYEAKRLVEELGVDIYDERKHRGTLRHLVGRIAFATEEIQLVLVTRTKSFPEEEAFVREVTRRLPQVKSVVLNHNPDKTSLVFGEESRLLWGNEKLIERLGELTFALSARAFFQLNPAQTVRLYDAVKRAARLTGTETVIDAYCGAGTIGLWLASEAKRVIGMDTVPEAVADAKENAKLNGIAHAEYYVGAAETLLPKWIKEGLRPDVIVVDPPRTGLGQPLLQALMRTKVPRVVYVSCNPATLAKDCAQLLKSGYRVAGIEPFDMFPQTAHVEAVCELVQM</sequence>
<feature type="domain" description="TRAM" evidence="8">
    <location>
        <begin position="12"/>
        <end position="70"/>
    </location>
</feature>
<keyword evidence="1" id="KW-0004">4Fe-4S</keyword>
<dbReference type="NCBIfam" id="TIGR00479">
    <property type="entry name" value="rumA"/>
    <property type="match status" value="1"/>
</dbReference>
<comment type="similarity">
    <text evidence="6">Belongs to the class I-like SAM-binding methyltransferase superfamily. RNA M5U methyltransferase family.</text>
</comment>